<dbReference type="RefSeq" id="WP_311629092.1">
    <property type="nucleotide sequence ID" value="NZ_JAVREN010000004.1"/>
</dbReference>
<organism evidence="2 3">
    <name type="scientific">Streptomyces boetiae</name>
    <dbReference type="NCBI Taxonomy" id="3075541"/>
    <lineage>
        <taxon>Bacteria</taxon>
        <taxon>Bacillati</taxon>
        <taxon>Actinomycetota</taxon>
        <taxon>Actinomycetes</taxon>
        <taxon>Kitasatosporales</taxon>
        <taxon>Streptomycetaceae</taxon>
        <taxon>Streptomyces</taxon>
    </lineage>
</organism>
<name>A0ABU2L481_9ACTN</name>
<protein>
    <submittedName>
        <fullName evidence="2">Uncharacterized protein</fullName>
    </submittedName>
</protein>
<sequence length="138" mass="15419">MNFDDYDALAAEARPEPPFSCGTERDEWIARTCRTCIHDREQRTDPVSGPGCPLPMIALVAERTPIQWFATDGPDLWRCIEYRHENDGPGPEPQPVPDPPGQLVLAPREPFEGVRMLTPLDPDLLPAVLRRHAVTDGP</sequence>
<keyword evidence="3" id="KW-1185">Reference proteome</keyword>
<accession>A0ABU2L481</accession>
<dbReference type="Proteomes" id="UP001183388">
    <property type="component" value="Unassembled WGS sequence"/>
</dbReference>
<reference evidence="3" key="1">
    <citation type="submission" date="2023-07" db="EMBL/GenBank/DDBJ databases">
        <title>30 novel species of actinomycetes from the DSMZ collection.</title>
        <authorList>
            <person name="Nouioui I."/>
        </authorList>
    </citation>
    <scope>NUCLEOTIDE SEQUENCE [LARGE SCALE GENOMIC DNA]</scope>
    <source>
        <strain evidence="3">DSM 44917</strain>
    </source>
</reference>
<feature type="region of interest" description="Disordered" evidence="1">
    <location>
        <begin position="82"/>
        <end position="102"/>
    </location>
</feature>
<feature type="compositionally biased region" description="Pro residues" evidence="1">
    <location>
        <begin position="90"/>
        <end position="100"/>
    </location>
</feature>
<dbReference type="EMBL" id="JAVREN010000004">
    <property type="protein sequence ID" value="MDT0306172.1"/>
    <property type="molecule type" value="Genomic_DNA"/>
</dbReference>
<evidence type="ECO:0000256" key="1">
    <source>
        <dbReference type="SAM" id="MobiDB-lite"/>
    </source>
</evidence>
<comment type="caution">
    <text evidence="2">The sequence shown here is derived from an EMBL/GenBank/DDBJ whole genome shotgun (WGS) entry which is preliminary data.</text>
</comment>
<proteinExistence type="predicted"/>
<gene>
    <name evidence="2" type="ORF">RM780_04240</name>
</gene>
<evidence type="ECO:0000313" key="3">
    <source>
        <dbReference type="Proteomes" id="UP001183388"/>
    </source>
</evidence>
<evidence type="ECO:0000313" key="2">
    <source>
        <dbReference type="EMBL" id="MDT0306172.1"/>
    </source>
</evidence>